<dbReference type="EMBL" id="JACETU010000009">
    <property type="protein sequence ID" value="KAF7420719.1"/>
    <property type="molecule type" value="Genomic_DNA"/>
</dbReference>
<organism evidence="2 3">
    <name type="scientific">Pleurotus ostreatus</name>
    <name type="common">Oyster mushroom</name>
    <name type="synonym">White-rot fungus</name>
    <dbReference type="NCBI Taxonomy" id="5322"/>
    <lineage>
        <taxon>Eukaryota</taxon>
        <taxon>Fungi</taxon>
        <taxon>Dikarya</taxon>
        <taxon>Basidiomycota</taxon>
        <taxon>Agaricomycotina</taxon>
        <taxon>Agaricomycetes</taxon>
        <taxon>Agaricomycetidae</taxon>
        <taxon>Agaricales</taxon>
        <taxon>Pleurotineae</taxon>
        <taxon>Pleurotaceae</taxon>
        <taxon>Pleurotus</taxon>
    </lineage>
</organism>
<name>A0A8H7DP36_PLEOS</name>
<sequence>MRRNSSTAAEEGQGERQYISPSASLNIDAQQPLSIARSRRFAGRIAPTTMARRQPESRQPKSFGEGPDDDDDADYGTTYEGTRSQGRRGKEAKKQRGGIEELTSILRPQNGVRTAHHRVLRPYSISPPVPPPTVFSTQLSIRRRFCVGARSSSPRTP</sequence>
<evidence type="ECO:0000313" key="2">
    <source>
        <dbReference type="EMBL" id="KAF7420719.1"/>
    </source>
</evidence>
<protein>
    <submittedName>
        <fullName evidence="2">Uncharacterized protein</fullName>
    </submittedName>
</protein>
<keyword evidence="3" id="KW-1185">Reference proteome</keyword>
<dbReference type="Proteomes" id="UP000623687">
    <property type="component" value="Unassembled WGS sequence"/>
</dbReference>
<gene>
    <name evidence="2" type="ORF">PC9H_011237</name>
</gene>
<dbReference type="VEuPathDB" id="FungiDB:PC9H_011237"/>
<dbReference type="RefSeq" id="XP_036626577.1">
    <property type="nucleotide sequence ID" value="XM_036780722.1"/>
</dbReference>
<proteinExistence type="predicted"/>
<accession>A0A8H7DP36</accession>
<evidence type="ECO:0000313" key="3">
    <source>
        <dbReference type="Proteomes" id="UP000623687"/>
    </source>
</evidence>
<reference evidence="2" key="1">
    <citation type="submission" date="2019-07" db="EMBL/GenBank/DDBJ databases">
        <authorList>
            <person name="Palmer J.M."/>
        </authorList>
    </citation>
    <scope>NUCLEOTIDE SEQUENCE</scope>
    <source>
        <strain evidence="2">PC9</strain>
    </source>
</reference>
<feature type="region of interest" description="Disordered" evidence="1">
    <location>
        <begin position="1"/>
        <end position="110"/>
    </location>
</feature>
<dbReference type="AlphaFoldDB" id="A0A8H7DP36"/>
<comment type="caution">
    <text evidence="2">The sequence shown here is derived from an EMBL/GenBank/DDBJ whole genome shotgun (WGS) entry which is preliminary data.</text>
</comment>
<dbReference type="GeneID" id="59381055"/>
<evidence type="ECO:0000256" key="1">
    <source>
        <dbReference type="SAM" id="MobiDB-lite"/>
    </source>
</evidence>
<feature type="compositionally biased region" description="Basic and acidic residues" evidence="1">
    <location>
        <begin position="88"/>
        <end position="99"/>
    </location>
</feature>
<feature type="compositionally biased region" description="Polar residues" evidence="1">
    <location>
        <begin position="19"/>
        <end position="33"/>
    </location>
</feature>